<gene>
    <name evidence="1" type="ORF">DCCM_1004</name>
</gene>
<reference evidence="2" key="1">
    <citation type="submission" date="2018-02" db="EMBL/GenBank/DDBJ databases">
        <title>Genome sequence of Desulfocucumis palustris strain NAW-5.</title>
        <authorList>
            <person name="Watanabe M."/>
            <person name="Kojima H."/>
            <person name="Fukui M."/>
        </authorList>
    </citation>
    <scope>NUCLEOTIDE SEQUENCE [LARGE SCALE GENOMIC DNA]</scope>
    <source>
        <strain evidence="2">NAW-5</strain>
    </source>
</reference>
<dbReference type="AlphaFoldDB" id="A0A2L2X9J4"/>
<protein>
    <submittedName>
        <fullName evidence="1">Uncharacterized protein</fullName>
    </submittedName>
</protein>
<dbReference type="EMBL" id="BFAV01000055">
    <property type="protein sequence ID" value="GBF32808.1"/>
    <property type="molecule type" value="Genomic_DNA"/>
</dbReference>
<sequence length="47" mass="5470">MIKSYFQRNNTLKKENTPGGFIRAFSRRRIVLITHYKFPAPAGAFLL</sequence>
<evidence type="ECO:0000313" key="1">
    <source>
        <dbReference type="EMBL" id="GBF32808.1"/>
    </source>
</evidence>
<keyword evidence="2" id="KW-1185">Reference proteome</keyword>
<name>A0A2L2X9J4_9FIRM</name>
<proteinExistence type="predicted"/>
<dbReference type="Proteomes" id="UP000239549">
    <property type="component" value="Unassembled WGS sequence"/>
</dbReference>
<organism evidence="1 2">
    <name type="scientific">Desulfocucumis palustris</name>
    <dbReference type="NCBI Taxonomy" id="1898651"/>
    <lineage>
        <taxon>Bacteria</taxon>
        <taxon>Bacillati</taxon>
        <taxon>Bacillota</taxon>
        <taxon>Clostridia</taxon>
        <taxon>Eubacteriales</taxon>
        <taxon>Desulfocucumaceae</taxon>
        <taxon>Desulfocucumis</taxon>
    </lineage>
</organism>
<evidence type="ECO:0000313" key="2">
    <source>
        <dbReference type="Proteomes" id="UP000239549"/>
    </source>
</evidence>
<comment type="caution">
    <text evidence="1">The sequence shown here is derived from an EMBL/GenBank/DDBJ whole genome shotgun (WGS) entry which is preliminary data.</text>
</comment>
<accession>A0A2L2X9J4</accession>